<sequence>MSYVGGPTSSTSEGGGASSLCFGNFMSFEPQLKSLKLEDLLGRKKAGCKITMITAYDYLSGRIADAAAIDMVLVGDSLGNVVLGHSRTDKVTMEDMLHHTRAVTRGCKRAFVVGDLPFGSCCTVEKALENAHALMREGCHAVKLEGPLLAQIQAISQFVPVVAHLGLQPQTASSFASRGRTADEAITLLEDARAVEAAGASFLVLEKVAAEVAQEITSSLSIPTIGIGAGNVTDGQVLVWHDVLGLCPPGFPKIKFAKTFGGEPGWGWKAALHAVEEYAEAVTRGIFPGQPQTFYMGAAAREDFEKRRGGRLLPPACNLRGAVGGSASSPGVTPVSGQGDGSTPPCSEPWRPPSTATGRHAQAQGESAPFESVGSPSRIHGGVGLANGGGTGGVRANGGNEMLRNVANGGSAGPPVIVPNGPGGGMSLGFRRVAVVGCGSLGKLVGWSIAGVTGVKVSVVCRRQEQVDRILTRGGIECEDADGKSAGVREVTAGVASDFHSGSADLVVVAVKSFDTQGAAEIAARLCAPEGAVLSLQNGLSHVGVLRKALAKSARSAGGPCLLLGTCTAGAAPGAADGDGSGGAVDPSRVSFRGRGRFVVGLMGDGEGFQRGRGGASGPGEVAEAAASLLRSAEMDAEAVSEQEVLPALWLKVAVNAAINPLTALMGICNGGLETQPLSTVAAAIAEEVRVVARSKGVRLSEASVRSALESTIRGTARNQSSMLQDVQRGSQSEVRAICGAVAEEARRNGVAAPLCSLLCLMVEGKLKLQQQPQRQQQEQHSKSSTYDGSSPACVSHPSPSSNGLQANGHAEYVSAGAKVSHTARTTLVRDPKKLTALRKQVPPSSRVVFVPFLGGLHHGHLALVEDARRRCGEGGQVWCSVFLNRLQFQSAQDFDTYPMDLQRDVQMLEEAGVDVVFAPSSEGVYSDKDAVFPARIDFEGVESVGGEGNMRPGFFKGVGTVVGKFFAWVRPDVAIFGQKDFLQTVVVKRLAREFFIDTEIVVHETVREESGLATASRNEKLTKEERHKAAGLFASLSLVKDAVESGEVTSVSDLISLGLTALKKREMHMDYLILSDLESGRELQEDEEVCPGAALCLHAGGSVKVSKPVLLPSGTPRERVRLVDNVVIRVP</sequence>
<dbReference type="GO" id="GO:0000287">
    <property type="term" value="F:magnesium ion binding"/>
    <property type="evidence" value="ECO:0007669"/>
    <property type="project" value="TreeGrafter"/>
</dbReference>
<dbReference type="Pfam" id="PF02558">
    <property type="entry name" value="ApbA"/>
    <property type="match status" value="1"/>
</dbReference>
<evidence type="ECO:0000259" key="18">
    <source>
        <dbReference type="Pfam" id="PF02558"/>
    </source>
</evidence>
<dbReference type="InterPro" id="IPR014729">
    <property type="entry name" value="Rossmann-like_a/b/a_fold"/>
</dbReference>
<dbReference type="InterPro" id="IPR003700">
    <property type="entry name" value="Pantoate_hydroxy_MeTrfase"/>
</dbReference>
<dbReference type="UniPathway" id="UPA00028">
    <property type="reaction ID" value="UER00003"/>
</dbReference>
<accession>A0A0G4FL23</accession>
<evidence type="ECO:0000256" key="15">
    <source>
        <dbReference type="ARBA" id="ARBA00048258"/>
    </source>
</evidence>
<dbReference type="NCBIfam" id="NF001452">
    <property type="entry name" value="PRK00311.1"/>
    <property type="match status" value="1"/>
</dbReference>
<dbReference type="EC" id="6.3.2.1" evidence="6"/>
<dbReference type="InterPro" id="IPR003721">
    <property type="entry name" value="Pantoate_ligase"/>
</dbReference>
<comment type="catalytic activity">
    <reaction evidence="15">
        <text>(R)-pantoate + beta-alanine + ATP = (R)-pantothenate + AMP + diphosphate + H(+)</text>
        <dbReference type="Rhea" id="RHEA:10912"/>
        <dbReference type="ChEBI" id="CHEBI:15378"/>
        <dbReference type="ChEBI" id="CHEBI:15980"/>
        <dbReference type="ChEBI" id="CHEBI:29032"/>
        <dbReference type="ChEBI" id="CHEBI:30616"/>
        <dbReference type="ChEBI" id="CHEBI:33019"/>
        <dbReference type="ChEBI" id="CHEBI:57966"/>
        <dbReference type="ChEBI" id="CHEBI:456215"/>
        <dbReference type="EC" id="6.3.2.1"/>
    </reaction>
</comment>
<dbReference type="GO" id="GO:0015940">
    <property type="term" value="P:pantothenate biosynthetic process"/>
    <property type="evidence" value="ECO:0007669"/>
    <property type="project" value="UniProtKB-UniPathway"/>
</dbReference>
<evidence type="ECO:0000256" key="12">
    <source>
        <dbReference type="ARBA" id="ARBA00023002"/>
    </source>
</evidence>
<dbReference type="InterPro" id="IPR015813">
    <property type="entry name" value="Pyrv/PenolPyrv_kinase-like_dom"/>
</dbReference>
<feature type="domain" description="Ketopantoate reductase C-terminal" evidence="19">
    <location>
        <begin position="646"/>
        <end position="765"/>
    </location>
</feature>
<dbReference type="SUPFAM" id="SSF51735">
    <property type="entry name" value="NAD(P)-binding Rossmann-fold domains"/>
    <property type="match status" value="1"/>
</dbReference>
<dbReference type="EC" id="2.1.2.11" evidence="7"/>
<keyword evidence="11" id="KW-0521">NADP</keyword>
<comment type="pathway">
    <text evidence="1">Cofactor biosynthesis; (R)-pantothenate biosynthesis; (R)-pantothenate from (R)-pantoate and beta-alanine: step 1/1.</text>
</comment>
<dbReference type="GO" id="GO:0004592">
    <property type="term" value="F:pantoate-beta-alanine ligase activity"/>
    <property type="evidence" value="ECO:0007669"/>
    <property type="project" value="UniProtKB-EC"/>
</dbReference>
<proteinExistence type="inferred from homology"/>
<evidence type="ECO:0000256" key="14">
    <source>
        <dbReference type="ARBA" id="ARBA00032806"/>
    </source>
</evidence>
<evidence type="ECO:0000256" key="6">
    <source>
        <dbReference type="ARBA" id="ARBA00012219"/>
    </source>
</evidence>
<feature type="region of interest" description="Disordered" evidence="17">
    <location>
        <begin position="771"/>
        <end position="808"/>
    </location>
</feature>
<evidence type="ECO:0000256" key="16">
    <source>
        <dbReference type="ARBA" id="ARBA00049172"/>
    </source>
</evidence>
<evidence type="ECO:0000256" key="9">
    <source>
        <dbReference type="ARBA" id="ARBA00022655"/>
    </source>
</evidence>
<evidence type="ECO:0000256" key="2">
    <source>
        <dbReference type="ARBA" id="ARBA00005033"/>
    </source>
</evidence>
<comment type="similarity">
    <text evidence="3">Belongs to the ketopantoate reductase family.</text>
</comment>
<dbReference type="Pfam" id="PF02548">
    <property type="entry name" value="Pantoate_transf"/>
    <property type="match status" value="1"/>
</dbReference>
<feature type="compositionally biased region" description="Low complexity" evidence="17">
    <location>
        <begin position="325"/>
        <end position="337"/>
    </location>
</feature>
<evidence type="ECO:0000256" key="8">
    <source>
        <dbReference type="ARBA" id="ARBA00015647"/>
    </source>
</evidence>
<dbReference type="SUPFAM" id="SSF52374">
    <property type="entry name" value="Nucleotidylyl transferase"/>
    <property type="match status" value="1"/>
</dbReference>
<evidence type="ECO:0000256" key="7">
    <source>
        <dbReference type="ARBA" id="ARBA00012618"/>
    </source>
</evidence>
<dbReference type="Gene3D" id="3.30.1300.10">
    <property type="entry name" value="Pantoate-beta-alanine ligase, C-terminal domain"/>
    <property type="match status" value="1"/>
</dbReference>
<evidence type="ECO:0000256" key="11">
    <source>
        <dbReference type="ARBA" id="ARBA00022857"/>
    </source>
</evidence>
<dbReference type="Pfam" id="PF08546">
    <property type="entry name" value="ApbA_C"/>
    <property type="match status" value="1"/>
</dbReference>
<evidence type="ECO:0000256" key="3">
    <source>
        <dbReference type="ARBA" id="ARBA00007870"/>
    </source>
</evidence>
<evidence type="ECO:0000259" key="19">
    <source>
        <dbReference type="Pfam" id="PF08546"/>
    </source>
</evidence>
<dbReference type="Gene3D" id="3.40.50.720">
    <property type="entry name" value="NAD(P)-binding Rossmann-like Domain"/>
    <property type="match status" value="1"/>
</dbReference>
<comment type="similarity">
    <text evidence="5">Belongs to the pantothenate synthetase family.</text>
</comment>
<dbReference type="NCBIfam" id="TIGR00745">
    <property type="entry name" value="apbA_panE"/>
    <property type="match status" value="1"/>
</dbReference>
<feature type="region of interest" description="Disordered" evidence="17">
    <location>
        <begin position="321"/>
        <end position="397"/>
    </location>
</feature>
<dbReference type="VEuPathDB" id="CryptoDB:Cvel_3471"/>
<dbReference type="Gene3D" id="3.40.50.620">
    <property type="entry name" value="HUPs"/>
    <property type="match status" value="1"/>
</dbReference>
<evidence type="ECO:0000256" key="10">
    <source>
        <dbReference type="ARBA" id="ARBA00022679"/>
    </source>
</evidence>
<protein>
    <recommendedName>
        <fullName evidence="8">Pantoate--beta-alanine ligase</fullName>
        <ecNumber evidence="7">2.1.2.11</ecNumber>
        <ecNumber evidence="6">6.3.2.1</ecNumber>
    </recommendedName>
    <alternativeName>
        <fullName evidence="14">Pantoate-activating enzyme</fullName>
    </alternativeName>
    <alternativeName>
        <fullName evidence="13">Pantothenate synthetase</fullName>
    </alternativeName>
</protein>
<feature type="compositionally biased region" description="Gly residues" evidence="17">
    <location>
        <begin position="381"/>
        <end position="396"/>
    </location>
</feature>
<keyword evidence="10" id="KW-0808">Transferase</keyword>
<dbReference type="InterPro" id="IPR042176">
    <property type="entry name" value="Pantoate_ligase_C"/>
</dbReference>
<dbReference type="SUPFAM" id="SSF48179">
    <property type="entry name" value="6-phosphogluconate dehydrogenase C-terminal domain-like"/>
    <property type="match status" value="1"/>
</dbReference>
<dbReference type="InterPro" id="IPR013328">
    <property type="entry name" value="6PGD_dom2"/>
</dbReference>
<comment type="similarity">
    <text evidence="4">Belongs to the PanB family.</text>
</comment>
<evidence type="ECO:0000256" key="13">
    <source>
        <dbReference type="ARBA" id="ARBA00029902"/>
    </source>
</evidence>
<comment type="catalytic activity">
    <reaction evidence="16">
        <text>(6R)-5,10-methylene-5,6,7,8-tetrahydrofolate + 3-methyl-2-oxobutanoate + H2O = 2-dehydropantoate + (6S)-5,6,7,8-tetrahydrofolate</text>
        <dbReference type="Rhea" id="RHEA:11824"/>
        <dbReference type="ChEBI" id="CHEBI:11561"/>
        <dbReference type="ChEBI" id="CHEBI:11851"/>
        <dbReference type="ChEBI" id="CHEBI:15377"/>
        <dbReference type="ChEBI" id="CHEBI:15636"/>
        <dbReference type="ChEBI" id="CHEBI:57453"/>
        <dbReference type="EC" id="2.1.2.11"/>
    </reaction>
</comment>
<comment type="pathway">
    <text evidence="2">Cofactor biosynthesis; (R)-pantothenate biosynthesis; (R)-pantoate from 3-methyl-2-oxobutanoate: step 1/2.</text>
</comment>
<gene>
    <name evidence="20" type="ORF">Cvel_3471</name>
</gene>
<dbReference type="SUPFAM" id="SSF51621">
    <property type="entry name" value="Phosphoenolpyruvate/pyruvate domain"/>
    <property type="match status" value="1"/>
</dbReference>
<keyword evidence="12" id="KW-0560">Oxidoreductase</keyword>
<feature type="domain" description="Ketopantoate reductase N-terminal" evidence="18">
    <location>
        <begin position="433"/>
        <end position="601"/>
    </location>
</feature>
<dbReference type="InterPro" id="IPR013332">
    <property type="entry name" value="KPR_N"/>
</dbReference>
<dbReference type="InterPro" id="IPR040442">
    <property type="entry name" value="Pyrv_kinase-like_dom_sf"/>
</dbReference>
<dbReference type="GO" id="GO:0003864">
    <property type="term" value="F:3-methyl-2-oxobutanoate hydroxymethyltransferase activity"/>
    <property type="evidence" value="ECO:0007669"/>
    <property type="project" value="UniProtKB-EC"/>
</dbReference>
<dbReference type="GO" id="GO:0008677">
    <property type="term" value="F:2-dehydropantoate 2-reductase activity"/>
    <property type="evidence" value="ECO:0007669"/>
    <property type="project" value="InterPro"/>
</dbReference>
<evidence type="ECO:0000313" key="20">
    <source>
        <dbReference type="EMBL" id="CEM14675.1"/>
    </source>
</evidence>
<dbReference type="Gene3D" id="3.20.20.60">
    <property type="entry name" value="Phosphoenolpyruvate-binding domains"/>
    <property type="match status" value="1"/>
</dbReference>
<evidence type="ECO:0000256" key="4">
    <source>
        <dbReference type="ARBA" id="ARBA00008676"/>
    </source>
</evidence>
<organism evidence="20">
    <name type="scientific">Chromera velia CCMP2878</name>
    <dbReference type="NCBI Taxonomy" id="1169474"/>
    <lineage>
        <taxon>Eukaryota</taxon>
        <taxon>Sar</taxon>
        <taxon>Alveolata</taxon>
        <taxon>Colpodellida</taxon>
        <taxon>Chromeraceae</taxon>
        <taxon>Chromera</taxon>
    </lineage>
</organism>
<dbReference type="PANTHER" id="PTHR20881:SF0">
    <property type="entry name" value="3-METHYL-2-OXOBUTANOATE HYDROXYMETHYLTRANSFERASE"/>
    <property type="match status" value="1"/>
</dbReference>
<dbReference type="EMBL" id="CDMZ01000452">
    <property type="protein sequence ID" value="CEM14675.1"/>
    <property type="molecule type" value="Genomic_DNA"/>
</dbReference>
<dbReference type="InterPro" id="IPR003710">
    <property type="entry name" value="ApbA"/>
</dbReference>
<dbReference type="CDD" id="cd06557">
    <property type="entry name" value="KPHMT-like"/>
    <property type="match status" value="1"/>
</dbReference>
<evidence type="ECO:0000256" key="17">
    <source>
        <dbReference type="SAM" id="MobiDB-lite"/>
    </source>
</evidence>
<dbReference type="Gene3D" id="1.10.1040.10">
    <property type="entry name" value="N-(1-d-carboxylethyl)-l-norvaline Dehydrogenase, domain 2"/>
    <property type="match status" value="1"/>
</dbReference>
<dbReference type="HAMAP" id="MF_00156">
    <property type="entry name" value="PanB"/>
    <property type="match status" value="1"/>
</dbReference>
<dbReference type="AlphaFoldDB" id="A0A0G4FL23"/>
<dbReference type="PhylomeDB" id="A0A0G4FL23"/>
<evidence type="ECO:0000256" key="5">
    <source>
        <dbReference type="ARBA" id="ARBA00009256"/>
    </source>
</evidence>
<dbReference type="InterPro" id="IPR036291">
    <property type="entry name" value="NAD(P)-bd_dom_sf"/>
</dbReference>
<dbReference type="InterPro" id="IPR008927">
    <property type="entry name" value="6-PGluconate_DH-like_C_sf"/>
</dbReference>
<dbReference type="PANTHER" id="PTHR20881">
    <property type="entry name" value="3-METHYL-2-OXOBUTANOATE HYDROXYMETHYLTRANSFERASE"/>
    <property type="match status" value="1"/>
</dbReference>
<dbReference type="HAMAP" id="MF_00158">
    <property type="entry name" value="PanC"/>
    <property type="match status" value="1"/>
</dbReference>
<dbReference type="InterPro" id="IPR013752">
    <property type="entry name" value="KPA_reductase"/>
</dbReference>
<dbReference type="NCBIfam" id="TIGR00222">
    <property type="entry name" value="panB"/>
    <property type="match status" value="1"/>
</dbReference>
<name>A0A0G4FL23_9ALVE</name>
<keyword evidence="9" id="KW-0566">Pantothenate biosynthesis</keyword>
<evidence type="ECO:0000256" key="1">
    <source>
        <dbReference type="ARBA" id="ARBA00004990"/>
    </source>
</evidence>
<reference evidence="20" key="1">
    <citation type="submission" date="2014-11" db="EMBL/GenBank/DDBJ databases">
        <authorList>
            <person name="Otto D Thomas"/>
            <person name="Naeem Raeece"/>
        </authorList>
    </citation>
    <scope>NUCLEOTIDE SEQUENCE</scope>
</reference>
<dbReference type="Pfam" id="PF02569">
    <property type="entry name" value="Pantoate_ligase"/>
    <property type="match status" value="1"/>
</dbReference>
<dbReference type="GO" id="GO:0005739">
    <property type="term" value="C:mitochondrion"/>
    <property type="evidence" value="ECO:0007669"/>
    <property type="project" value="TreeGrafter"/>
</dbReference>